<sequence>MVCMVLQLTTKFAFSPISTHRPDQEDRKWICV</sequence>
<reference evidence="1" key="1">
    <citation type="submission" date="2018-02" db="EMBL/GenBank/DDBJ databases">
        <title>Rhizophora mucronata_Transcriptome.</title>
        <authorList>
            <person name="Meera S.P."/>
            <person name="Sreeshan A."/>
            <person name="Augustine A."/>
        </authorList>
    </citation>
    <scope>NUCLEOTIDE SEQUENCE</scope>
    <source>
        <tissue evidence="1">Leaf</tissue>
    </source>
</reference>
<organism evidence="1">
    <name type="scientific">Rhizophora mucronata</name>
    <name type="common">Asiatic mangrove</name>
    <dbReference type="NCBI Taxonomy" id="61149"/>
    <lineage>
        <taxon>Eukaryota</taxon>
        <taxon>Viridiplantae</taxon>
        <taxon>Streptophyta</taxon>
        <taxon>Embryophyta</taxon>
        <taxon>Tracheophyta</taxon>
        <taxon>Spermatophyta</taxon>
        <taxon>Magnoliopsida</taxon>
        <taxon>eudicotyledons</taxon>
        <taxon>Gunneridae</taxon>
        <taxon>Pentapetalae</taxon>
        <taxon>rosids</taxon>
        <taxon>fabids</taxon>
        <taxon>Malpighiales</taxon>
        <taxon>Rhizophoraceae</taxon>
        <taxon>Rhizophora</taxon>
    </lineage>
</organism>
<dbReference type="AlphaFoldDB" id="A0A2P2JQV7"/>
<name>A0A2P2JQV7_RHIMU</name>
<protein>
    <submittedName>
        <fullName evidence="1">Uncharacterized protein LOC100786276</fullName>
    </submittedName>
</protein>
<accession>A0A2P2JQV7</accession>
<dbReference type="EMBL" id="GGEC01015363">
    <property type="protein sequence ID" value="MBW95846.1"/>
    <property type="molecule type" value="Transcribed_RNA"/>
</dbReference>
<evidence type="ECO:0000313" key="1">
    <source>
        <dbReference type="EMBL" id="MBW95846.1"/>
    </source>
</evidence>
<proteinExistence type="predicted"/>